<sequence>MILRSEKFQIEVTEDKTFTIQSTDNKPYDILFNPENLSWRDITKAFRIKIKSDDRERDIILIGSLYCYDADCAILEANKLIVLMNYAVTIINIEECKILRHKKFSDSGCYFGIYEFRNGYIVYGELEIVKLDKSLNKEWDFMGADIFVTQDKNVPFQISGDKIKLYDWSGAYYELDMNGKVIYDTFKINEVPPKC</sequence>
<evidence type="ECO:0000313" key="2">
    <source>
        <dbReference type="Proteomes" id="UP000822184"/>
    </source>
</evidence>
<dbReference type="EMBL" id="JABTDW010000001">
    <property type="protein sequence ID" value="NSB14200.1"/>
    <property type="molecule type" value="Genomic_DNA"/>
</dbReference>
<evidence type="ECO:0000313" key="1">
    <source>
        <dbReference type="EMBL" id="NSB14200.1"/>
    </source>
</evidence>
<proteinExistence type="predicted"/>
<dbReference type="Proteomes" id="UP000822184">
    <property type="component" value="Unassembled WGS sequence"/>
</dbReference>
<name>A0AAE5H4T8_CLOBE</name>
<protein>
    <submittedName>
        <fullName evidence="1">Uncharacterized protein</fullName>
    </submittedName>
</protein>
<comment type="caution">
    <text evidence="1">The sequence shown here is derived from an EMBL/GenBank/DDBJ whole genome shotgun (WGS) entry which is preliminary data.</text>
</comment>
<dbReference type="AlphaFoldDB" id="A0AAE5H4T8"/>
<accession>A0AAE5H4T8</accession>
<reference evidence="1" key="1">
    <citation type="submission" date="2020-06" db="EMBL/GenBank/DDBJ databases">
        <title>Genomic insights into acetone-butanol-ethanol (ABE) fermentation by sequencing solventogenic clostridia strains.</title>
        <authorList>
            <person name="Brown S."/>
        </authorList>
    </citation>
    <scope>NUCLEOTIDE SEQUENCE</scope>
    <source>
        <strain evidence="1">DJ123</strain>
    </source>
</reference>
<dbReference type="RefSeq" id="WP_023975016.1">
    <property type="nucleotide sequence ID" value="NZ_JABTDW010000001.1"/>
</dbReference>
<organism evidence="1 2">
    <name type="scientific">Clostridium beijerinckii</name>
    <name type="common">Clostridium MP</name>
    <dbReference type="NCBI Taxonomy" id="1520"/>
    <lineage>
        <taxon>Bacteria</taxon>
        <taxon>Bacillati</taxon>
        <taxon>Bacillota</taxon>
        <taxon>Clostridia</taxon>
        <taxon>Eubacteriales</taxon>
        <taxon>Clostridiaceae</taxon>
        <taxon>Clostridium</taxon>
    </lineage>
</organism>
<gene>
    <name evidence="1" type="ORF">BCD95_002459</name>
</gene>